<dbReference type="EMBL" id="CAJJDM010000107">
    <property type="protein sequence ID" value="CAD8097412.1"/>
    <property type="molecule type" value="Genomic_DNA"/>
</dbReference>
<reference evidence="18" key="1">
    <citation type="submission" date="2021-01" db="EMBL/GenBank/DDBJ databases">
        <authorList>
            <consortium name="Genoscope - CEA"/>
            <person name="William W."/>
        </authorList>
    </citation>
    <scope>NUCLEOTIDE SEQUENCE</scope>
</reference>
<evidence type="ECO:0000256" key="5">
    <source>
        <dbReference type="ARBA" id="ARBA00022723"/>
    </source>
</evidence>
<evidence type="ECO:0000256" key="6">
    <source>
        <dbReference type="ARBA" id="ARBA00022737"/>
    </source>
</evidence>
<evidence type="ECO:0000256" key="1">
    <source>
        <dbReference type="ARBA" id="ARBA00001946"/>
    </source>
</evidence>
<evidence type="ECO:0000313" key="19">
    <source>
        <dbReference type="Proteomes" id="UP000688137"/>
    </source>
</evidence>
<sequence length="491" mass="56944">MKSKPILITSSIFTTPNSQFWNYNDIQITKENFKEDYFLFFSNKKLTYLNKPLQKAGSIIRKQKKNGLYVWCDVSNAIIEQIEIQHVGQGLRITINQQIIQFFGYVDAWFKDLKKFCIQRKINELYIINNKIGCGSYADVYKVTRKSDNKDFAAKIYDKSSEKFDSECIIKEIDILRKMDHPNVISLLETFETQKYVFLITELFMYGSLDDVISNTPFSEEEILRGMYKIIDALSYIHSKGIIHRDIKPENILFRKPNLDDILISDFGLADYYNSEGLYQYQRCGTPGNMAPEILNDKSYDYKIDSYSAGLIFYQMLSFGKSPFIVQDYQETLINNQQGFIDYSEINASLQAKTLLQQMLEADPIKRCTINDAKFNPLFKKFNRMTIIIKRKRILYDQTASSYSPRSTSIYQTPSNSPQILKNPKYKSIGLNTLHCLPNRVRSMDSQLFSSPKSCNSGGNNAKTQNKQRNRNFKINVKNSIYQSMSSTKAI</sequence>
<keyword evidence="4" id="KW-0808">Transferase</keyword>
<keyword evidence="7 14" id="KW-0547">Nucleotide-binding</keyword>
<evidence type="ECO:0000256" key="3">
    <source>
        <dbReference type="ARBA" id="ARBA00022527"/>
    </source>
</evidence>
<gene>
    <name evidence="18" type="ORF">PPRIM_AZ9-3.1.T1040028</name>
</gene>
<keyword evidence="8" id="KW-0418">Kinase</keyword>
<comment type="catalytic activity">
    <reaction evidence="12">
        <text>L-threonyl-[protein] + ATP = O-phospho-L-threonyl-[protein] + ADP + H(+)</text>
        <dbReference type="Rhea" id="RHEA:46608"/>
        <dbReference type="Rhea" id="RHEA-COMP:11060"/>
        <dbReference type="Rhea" id="RHEA-COMP:11605"/>
        <dbReference type="ChEBI" id="CHEBI:15378"/>
        <dbReference type="ChEBI" id="CHEBI:30013"/>
        <dbReference type="ChEBI" id="CHEBI:30616"/>
        <dbReference type="ChEBI" id="CHEBI:61977"/>
        <dbReference type="ChEBI" id="CHEBI:456216"/>
        <dbReference type="EC" id="2.7.11.1"/>
    </reaction>
</comment>
<evidence type="ECO:0000256" key="12">
    <source>
        <dbReference type="ARBA" id="ARBA00047899"/>
    </source>
</evidence>
<evidence type="ECO:0000256" key="15">
    <source>
        <dbReference type="RuleBase" id="RU000304"/>
    </source>
</evidence>
<keyword evidence="10 14" id="KW-0067">ATP-binding</keyword>
<proteinExistence type="inferred from homology"/>
<feature type="domain" description="Protein kinase" evidence="17">
    <location>
        <begin position="126"/>
        <end position="379"/>
    </location>
</feature>
<comment type="cofactor">
    <cofactor evidence="1">
        <name>Mg(2+)</name>
        <dbReference type="ChEBI" id="CHEBI:18420"/>
    </cofactor>
</comment>
<dbReference type="InterPro" id="IPR000719">
    <property type="entry name" value="Prot_kinase_dom"/>
</dbReference>
<evidence type="ECO:0000313" key="18">
    <source>
        <dbReference type="EMBL" id="CAD8097412.1"/>
    </source>
</evidence>
<dbReference type="Pfam" id="PF00069">
    <property type="entry name" value="Pkinase"/>
    <property type="match status" value="1"/>
</dbReference>
<evidence type="ECO:0000256" key="10">
    <source>
        <dbReference type="ARBA" id="ARBA00022840"/>
    </source>
</evidence>
<dbReference type="InterPro" id="IPR008271">
    <property type="entry name" value="Ser/Thr_kinase_AS"/>
</dbReference>
<evidence type="ECO:0000256" key="11">
    <source>
        <dbReference type="ARBA" id="ARBA00024334"/>
    </source>
</evidence>
<comment type="similarity">
    <text evidence="11">Belongs to the protein kinase superfamily. Ser/Thr protein kinase family. CDPK subfamily.</text>
</comment>
<dbReference type="InterPro" id="IPR017441">
    <property type="entry name" value="Protein_kinase_ATP_BS"/>
</dbReference>
<dbReference type="PROSITE" id="PS50011">
    <property type="entry name" value="PROTEIN_KINASE_DOM"/>
    <property type="match status" value="1"/>
</dbReference>
<dbReference type="PANTHER" id="PTHR24345">
    <property type="entry name" value="SERINE/THREONINE-PROTEIN KINASE PLK"/>
    <property type="match status" value="1"/>
</dbReference>
<dbReference type="FunFam" id="3.30.200.20:FF:000315">
    <property type="entry name" value="Calcium-dependent protein kinase 3"/>
    <property type="match status" value="1"/>
</dbReference>
<dbReference type="GO" id="GO:0005634">
    <property type="term" value="C:nucleus"/>
    <property type="evidence" value="ECO:0007669"/>
    <property type="project" value="TreeGrafter"/>
</dbReference>
<feature type="compositionally biased region" description="Polar residues" evidence="16">
    <location>
        <begin position="448"/>
        <end position="465"/>
    </location>
</feature>
<evidence type="ECO:0000256" key="13">
    <source>
        <dbReference type="ARBA" id="ARBA00048679"/>
    </source>
</evidence>
<evidence type="ECO:0000256" key="16">
    <source>
        <dbReference type="SAM" id="MobiDB-lite"/>
    </source>
</evidence>
<evidence type="ECO:0000256" key="14">
    <source>
        <dbReference type="PROSITE-ProRule" id="PRU10141"/>
    </source>
</evidence>
<feature type="binding site" evidence="14">
    <location>
        <position position="155"/>
    </location>
    <ligand>
        <name>ATP</name>
        <dbReference type="ChEBI" id="CHEBI:30616"/>
    </ligand>
</feature>
<dbReference type="FunFam" id="1.10.510.10:FF:000945">
    <property type="entry name" value="Uncharacterized protein"/>
    <property type="match status" value="1"/>
</dbReference>
<organism evidence="18 19">
    <name type="scientific">Paramecium primaurelia</name>
    <dbReference type="NCBI Taxonomy" id="5886"/>
    <lineage>
        <taxon>Eukaryota</taxon>
        <taxon>Sar</taxon>
        <taxon>Alveolata</taxon>
        <taxon>Ciliophora</taxon>
        <taxon>Intramacronucleata</taxon>
        <taxon>Oligohymenophorea</taxon>
        <taxon>Peniculida</taxon>
        <taxon>Parameciidae</taxon>
        <taxon>Paramecium</taxon>
    </lineage>
</organism>
<protein>
    <recommendedName>
        <fullName evidence="2">non-specific serine/threonine protein kinase</fullName>
        <ecNumber evidence="2">2.7.11.1</ecNumber>
    </recommendedName>
</protein>
<dbReference type="AlphaFoldDB" id="A0A8S1P338"/>
<dbReference type="PANTHER" id="PTHR24345:SF0">
    <property type="entry name" value="CELL CYCLE SERINE_THREONINE-PROTEIN KINASE CDC5_MSD2"/>
    <property type="match status" value="1"/>
</dbReference>
<keyword evidence="3 15" id="KW-0723">Serine/threonine-protein kinase</keyword>
<keyword evidence="9" id="KW-0106">Calcium</keyword>
<dbReference type="OMA" id="KRCTIND"/>
<evidence type="ECO:0000256" key="4">
    <source>
        <dbReference type="ARBA" id="ARBA00022679"/>
    </source>
</evidence>
<evidence type="ECO:0000256" key="9">
    <source>
        <dbReference type="ARBA" id="ARBA00022837"/>
    </source>
</evidence>
<comment type="caution">
    <text evidence="18">The sequence shown here is derived from an EMBL/GenBank/DDBJ whole genome shotgun (WGS) entry which is preliminary data.</text>
</comment>
<evidence type="ECO:0000256" key="8">
    <source>
        <dbReference type="ARBA" id="ARBA00022777"/>
    </source>
</evidence>
<dbReference type="SMART" id="SM00220">
    <property type="entry name" value="S_TKc"/>
    <property type="match status" value="1"/>
</dbReference>
<evidence type="ECO:0000256" key="2">
    <source>
        <dbReference type="ARBA" id="ARBA00012513"/>
    </source>
</evidence>
<evidence type="ECO:0000259" key="17">
    <source>
        <dbReference type="PROSITE" id="PS50011"/>
    </source>
</evidence>
<dbReference type="GO" id="GO:0004674">
    <property type="term" value="F:protein serine/threonine kinase activity"/>
    <property type="evidence" value="ECO:0007669"/>
    <property type="project" value="UniProtKB-KW"/>
</dbReference>
<keyword evidence="19" id="KW-1185">Reference proteome</keyword>
<dbReference type="GO" id="GO:0005524">
    <property type="term" value="F:ATP binding"/>
    <property type="evidence" value="ECO:0007669"/>
    <property type="project" value="UniProtKB-UniRule"/>
</dbReference>
<dbReference type="PROSITE" id="PS00107">
    <property type="entry name" value="PROTEIN_KINASE_ATP"/>
    <property type="match status" value="1"/>
</dbReference>
<keyword evidence="5" id="KW-0479">Metal-binding</keyword>
<evidence type="ECO:0000256" key="7">
    <source>
        <dbReference type="ARBA" id="ARBA00022741"/>
    </source>
</evidence>
<dbReference type="Proteomes" id="UP000688137">
    <property type="component" value="Unassembled WGS sequence"/>
</dbReference>
<dbReference type="GO" id="GO:0046872">
    <property type="term" value="F:metal ion binding"/>
    <property type="evidence" value="ECO:0007669"/>
    <property type="project" value="UniProtKB-KW"/>
</dbReference>
<feature type="region of interest" description="Disordered" evidence="16">
    <location>
        <begin position="448"/>
        <end position="472"/>
    </location>
</feature>
<dbReference type="EC" id="2.7.11.1" evidence="2"/>
<comment type="catalytic activity">
    <reaction evidence="13">
        <text>L-seryl-[protein] + ATP = O-phospho-L-seryl-[protein] + ADP + H(+)</text>
        <dbReference type="Rhea" id="RHEA:17989"/>
        <dbReference type="Rhea" id="RHEA-COMP:9863"/>
        <dbReference type="Rhea" id="RHEA-COMP:11604"/>
        <dbReference type="ChEBI" id="CHEBI:15378"/>
        <dbReference type="ChEBI" id="CHEBI:29999"/>
        <dbReference type="ChEBI" id="CHEBI:30616"/>
        <dbReference type="ChEBI" id="CHEBI:83421"/>
        <dbReference type="ChEBI" id="CHEBI:456216"/>
        <dbReference type="EC" id="2.7.11.1"/>
    </reaction>
</comment>
<name>A0A8S1P338_PARPR</name>
<dbReference type="PROSITE" id="PS00108">
    <property type="entry name" value="PROTEIN_KINASE_ST"/>
    <property type="match status" value="1"/>
</dbReference>
<keyword evidence="6" id="KW-0677">Repeat</keyword>
<accession>A0A8S1P338</accession>